<accession>A0A0L6V8J0</accession>
<dbReference type="VEuPathDB" id="FungiDB:VP01_2233g3"/>
<keyword evidence="2" id="KW-1185">Reference proteome</keyword>
<dbReference type="Proteomes" id="UP000037035">
    <property type="component" value="Unassembled WGS sequence"/>
</dbReference>
<sequence length="125" mass="14079">MEACLFRLTKANLQNGTRGAAAEYFVGQILLHTVTYPEQFLTNSSKVAFSVLFMTDYAATWSQPYLMKVFNAEDVAFNKFLYNFNFPLIPPPKWNASVGLHAGVQLTRSHQQEICCSRTPTPVPI</sequence>
<name>A0A0L6V8J0_9BASI</name>
<proteinExistence type="predicted"/>
<comment type="caution">
    <text evidence="1">The sequence shown here is derived from an EMBL/GenBank/DDBJ whole genome shotgun (WGS) entry which is preliminary data.</text>
</comment>
<dbReference type="EMBL" id="LAVV01007096">
    <property type="protein sequence ID" value="KNZ57131.1"/>
    <property type="molecule type" value="Genomic_DNA"/>
</dbReference>
<evidence type="ECO:0008006" key="3">
    <source>
        <dbReference type="Google" id="ProtNLM"/>
    </source>
</evidence>
<protein>
    <recommendedName>
        <fullName evidence="3">Retrotransposon gag domain-containing protein</fullName>
    </recommendedName>
</protein>
<evidence type="ECO:0000313" key="2">
    <source>
        <dbReference type="Proteomes" id="UP000037035"/>
    </source>
</evidence>
<dbReference type="AlphaFoldDB" id="A0A0L6V8J0"/>
<evidence type="ECO:0000313" key="1">
    <source>
        <dbReference type="EMBL" id="KNZ57131.1"/>
    </source>
</evidence>
<dbReference type="OrthoDB" id="4847360at2759"/>
<organism evidence="1 2">
    <name type="scientific">Puccinia sorghi</name>
    <dbReference type="NCBI Taxonomy" id="27349"/>
    <lineage>
        <taxon>Eukaryota</taxon>
        <taxon>Fungi</taxon>
        <taxon>Dikarya</taxon>
        <taxon>Basidiomycota</taxon>
        <taxon>Pucciniomycotina</taxon>
        <taxon>Pucciniomycetes</taxon>
        <taxon>Pucciniales</taxon>
        <taxon>Pucciniaceae</taxon>
        <taxon>Puccinia</taxon>
    </lineage>
</organism>
<reference evidence="1 2" key="1">
    <citation type="submission" date="2015-08" db="EMBL/GenBank/DDBJ databases">
        <title>Next Generation Sequencing and Analysis of the Genome of Puccinia sorghi L Schw, the Causal Agent of Maize Common Rust.</title>
        <authorList>
            <person name="Rochi L."/>
            <person name="Burguener G."/>
            <person name="Darino M."/>
            <person name="Turjanski A."/>
            <person name="Kreff E."/>
            <person name="Dieguez M.J."/>
            <person name="Sacco F."/>
        </authorList>
    </citation>
    <scope>NUCLEOTIDE SEQUENCE [LARGE SCALE GENOMIC DNA]</scope>
    <source>
        <strain evidence="1 2">RO10H11247</strain>
    </source>
</reference>
<gene>
    <name evidence="1" type="ORF">VP01_2233g3</name>
</gene>